<feature type="compositionally biased region" description="Low complexity" evidence="1">
    <location>
        <begin position="15"/>
        <end position="28"/>
    </location>
</feature>
<keyword evidence="3" id="KW-1185">Reference proteome</keyword>
<dbReference type="AlphaFoldDB" id="A0A9N9GJE3"/>
<protein>
    <submittedName>
        <fullName evidence="2">505_t:CDS:1</fullName>
    </submittedName>
</protein>
<comment type="caution">
    <text evidence="2">The sequence shown here is derived from an EMBL/GenBank/DDBJ whole genome shotgun (WGS) entry which is preliminary data.</text>
</comment>
<evidence type="ECO:0000313" key="3">
    <source>
        <dbReference type="Proteomes" id="UP000789831"/>
    </source>
</evidence>
<sequence>MTSKERDSSLKKNQHNMNQQNNNRINITTNPIQSSAGYLNMAQSITNGTNNILNNQSPTLNVNDNNILKVLMDAYR</sequence>
<proteinExistence type="predicted"/>
<evidence type="ECO:0000313" key="2">
    <source>
        <dbReference type="EMBL" id="CAG8610242.1"/>
    </source>
</evidence>
<organism evidence="2 3">
    <name type="scientific">Ambispora gerdemannii</name>
    <dbReference type="NCBI Taxonomy" id="144530"/>
    <lineage>
        <taxon>Eukaryota</taxon>
        <taxon>Fungi</taxon>
        <taxon>Fungi incertae sedis</taxon>
        <taxon>Mucoromycota</taxon>
        <taxon>Glomeromycotina</taxon>
        <taxon>Glomeromycetes</taxon>
        <taxon>Archaeosporales</taxon>
        <taxon>Ambisporaceae</taxon>
        <taxon>Ambispora</taxon>
    </lineage>
</organism>
<gene>
    <name evidence="2" type="ORF">AGERDE_LOCUS9555</name>
</gene>
<name>A0A9N9GJE3_9GLOM</name>
<dbReference type="EMBL" id="CAJVPL010002436">
    <property type="protein sequence ID" value="CAG8610242.1"/>
    <property type="molecule type" value="Genomic_DNA"/>
</dbReference>
<dbReference type="Proteomes" id="UP000789831">
    <property type="component" value="Unassembled WGS sequence"/>
</dbReference>
<accession>A0A9N9GJE3</accession>
<feature type="region of interest" description="Disordered" evidence="1">
    <location>
        <begin position="1"/>
        <end position="28"/>
    </location>
</feature>
<dbReference type="OrthoDB" id="10548622at2759"/>
<reference evidence="2" key="1">
    <citation type="submission" date="2021-06" db="EMBL/GenBank/DDBJ databases">
        <authorList>
            <person name="Kallberg Y."/>
            <person name="Tangrot J."/>
            <person name="Rosling A."/>
        </authorList>
    </citation>
    <scope>NUCLEOTIDE SEQUENCE</scope>
    <source>
        <strain evidence="2">MT106</strain>
    </source>
</reference>
<evidence type="ECO:0000256" key="1">
    <source>
        <dbReference type="SAM" id="MobiDB-lite"/>
    </source>
</evidence>
<feature type="compositionally biased region" description="Basic and acidic residues" evidence="1">
    <location>
        <begin position="1"/>
        <end position="10"/>
    </location>
</feature>